<evidence type="ECO:0000256" key="5">
    <source>
        <dbReference type="ARBA" id="ARBA00023014"/>
    </source>
</evidence>
<keyword evidence="9" id="KW-1185">Reference proteome</keyword>
<reference evidence="8 9" key="1">
    <citation type="submission" date="2020-06" db="EMBL/GenBank/DDBJ databases">
        <title>High-quality draft genome of sulfate reducer Desulfobacter latus type strain AcrS2 isolated from marine sediment.</title>
        <authorList>
            <person name="Hoppe M."/>
            <person name="Larsen C.K."/>
            <person name="Marshall I.P.G."/>
            <person name="Schramm A."/>
            <person name="Marietou A.G."/>
        </authorList>
    </citation>
    <scope>NUCLEOTIDE SEQUENCE [LARGE SCALE GENOMIC DNA]</scope>
    <source>
        <strain evidence="8 9">AcRS2</strain>
    </source>
</reference>
<keyword evidence="2" id="KW-0949">S-adenosyl-L-methionine</keyword>
<dbReference type="PANTHER" id="PTHR43409">
    <property type="entry name" value="ANAEROBIC MAGNESIUM-PROTOPORPHYRIN IX MONOMETHYL ESTER CYCLASE-RELATED"/>
    <property type="match status" value="1"/>
</dbReference>
<dbReference type="InterPro" id="IPR006158">
    <property type="entry name" value="Cobalamin-bd"/>
</dbReference>
<dbReference type="PANTHER" id="PTHR43409:SF16">
    <property type="entry name" value="SLR0320 PROTEIN"/>
    <property type="match status" value="1"/>
</dbReference>
<dbReference type="SMART" id="SM00729">
    <property type="entry name" value="Elp3"/>
    <property type="match status" value="1"/>
</dbReference>
<keyword evidence="4" id="KW-0408">Iron</keyword>
<proteinExistence type="predicted"/>
<dbReference type="PROSITE" id="PS51332">
    <property type="entry name" value="B12_BINDING"/>
    <property type="match status" value="1"/>
</dbReference>
<protein>
    <submittedName>
        <fullName evidence="8">B12-binding domain-containing radical SAM protein</fullName>
    </submittedName>
</protein>
<organism evidence="8 9">
    <name type="scientific">Desulfobacter latus</name>
    <dbReference type="NCBI Taxonomy" id="2292"/>
    <lineage>
        <taxon>Bacteria</taxon>
        <taxon>Pseudomonadati</taxon>
        <taxon>Thermodesulfobacteriota</taxon>
        <taxon>Desulfobacteria</taxon>
        <taxon>Desulfobacterales</taxon>
        <taxon>Desulfobacteraceae</taxon>
        <taxon>Desulfobacter</taxon>
    </lineage>
</organism>
<feature type="domain" description="B12-binding" evidence="6">
    <location>
        <begin position="9"/>
        <end position="150"/>
    </location>
</feature>
<gene>
    <name evidence="8" type="ORF">HXW94_00045</name>
</gene>
<dbReference type="InterPro" id="IPR051198">
    <property type="entry name" value="BchE-like"/>
</dbReference>
<comment type="cofactor">
    <cofactor evidence="1">
        <name>[4Fe-4S] cluster</name>
        <dbReference type="ChEBI" id="CHEBI:49883"/>
    </cofactor>
</comment>
<dbReference type="EMBL" id="JACADJ010000001">
    <property type="protein sequence ID" value="NWH03402.1"/>
    <property type="molecule type" value="Genomic_DNA"/>
</dbReference>
<evidence type="ECO:0000256" key="2">
    <source>
        <dbReference type="ARBA" id="ARBA00022691"/>
    </source>
</evidence>
<dbReference type="InterPro" id="IPR006638">
    <property type="entry name" value="Elp3/MiaA/NifB-like_rSAM"/>
</dbReference>
<dbReference type="GO" id="GO:0003824">
    <property type="term" value="F:catalytic activity"/>
    <property type="evidence" value="ECO:0007669"/>
    <property type="project" value="InterPro"/>
</dbReference>
<dbReference type="Gene3D" id="3.80.30.20">
    <property type="entry name" value="tm_1862 like domain"/>
    <property type="match status" value="1"/>
</dbReference>
<evidence type="ECO:0000259" key="7">
    <source>
        <dbReference type="PROSITE" id="PS51918"/>
    </source>
</evidence>
<dbReference type="SFLD" id="SFLDG01123">
    <property type="entry name" value="methyltransferase_(Class_B)"/>
    <property type="match status" value="1"/>
</dbReference>
<keyword evidence="5" id="KW-0411">Iron-sulfur</keyword>
<dbReference type="Pfam" id="PF04055">
    <property type="entry name" value="Radical_SAM"/>
    <property type="match status" value="1"/>
</dbReference>
<dbReference type="GO" id="GO:0051539">
    <property type="term" value="F:4 iron, 4 sulfur cluster binding"/>
    <property type="evidence" value="ECO:0007669"/>
    <property type="project" value="UniProtKB-KW"/>
</dbReference>
<dbReference type="InterPro" id="IPR034466">
    <property type="entry name" value="Methyltransferase_Class_B"/>
</dbReference>
<evidence type="ECO:0000256" key="3">
    <source>
        <dbReference type="ARBA" id="ARBA00022723"/>
    </source>
</evidence>
<evidence type="ECO:0000259" key="6">
    <source>
        <dbReference type="PROSITE" id="PS51332"/>
    </source>
</evidence>
<dbReference type="SUPFAM" id="SSF102114">
    <property type="entry name" value="Radical SAM enzymes"/>
    <property type="match status" value="1"/>
</dbReference>
<dbReference type="Proteomes" id="UP000553343">
    <property type="component" value="Unassembled WGS sequence"/>
</dbReference>
<name>A0A850T2J3_9BACT</name>
<dbReference type="GO" id="GO:0005829">
    <property type="term" value="C:cytosol"/>
    <property type="evidence" value="ECO:0007669"/>
    <property type="project" value="TreeGrafter"/>
</dbReference>
<dbReference type="CDD" id="cd01335">
    <property type="entry name" value="Radical_SAM"/>
    <property type="match status" value="1"/>
</dbReference>
<dbReference type="SFLD" id="SFLDG01082">
    <property type="entry name" value="B12-binding_domain_containing"/>
    <property type="match status" value="1"/>
</dbReference>
<dbReference type="PROSITE" id="PS51918">
    <property type="entry name" value="RADICAL_SAM"/>
    <property type="match status" value="1"/>
</dbReference>
<dbReference type="CDD" id="cd02068">
    <property type="entry name" value="radical_SAM_B12_BD"/>
    <property type="match status" value="1"/>
</dbReference>
<evidence type="ECO:0000256" key="4">
    <source>
        <dbReference type="ARBA" id="ARBA00023004"/>
    </source>
</evidence>
<evidence type="ECO:0000313" key="9">
    <source>
        <dbReference type="Proteomes" id="UP000553343"/>
    </source>
</evidence>
<dbReference type="GO" id="GO:0046872">
    <property type="term" value="F:metal ion binding"/>
    <property type="evidence" value="ECO:0007669"/>
    <property type="project" value="UniProtKB-KW"/>
</dbReference>
<dbReference type="SFLD" id="SFLDS00029">
    <property type="entry name" value="Radical_SAM"/>
    <property type="match status" value="1"/>
</dbReference>
<dbReference type="Gene3D" id="3.40.50.280">
    <property type="entry name" value="Cobalamin-binding domain"/>
    <property type="match status" value="1"/>
</dbReference>
<comment type="caution">
    <text evidence="8">The sequence shown here is derived from an EMBL/GenBank/DDBJ whole genome shotgun (WGS) entry which is preliminary data.</text>
</comment>
<dbReference type="AlphaFoldDB" id="A0A850T2J3"/>
<dbReference type="InterPro" id="IPR058240">
    <property type="entry name" value="rSAM_sf"/>
</dbReference>
<dbReference type="Pfam" id="PF02310">
    <property type="entry name" value="B12-binding"/>
    <property type="match status" value="1"/>
</dbReference>
<dbReference type="InterPro" id="IPR023404">
    <property type="entry name" value="rSAM_horseshoe"/>
</dbReference>
<evidence type="ECO:0000256" key="1">
    <source>
        <dbReference type="ARBA" id="ARBA00001966"/>
    </source>
</evidence>
<keyword evidence="3" id="KW-0479">Metal-binding</keyword>
<sequence length="736" mass="84164">MTPKFKVLLIQLPIPEFKTQKHWGNSPLAAGYLKAAAFTAGLLDKVDIEILNEDDTNLSADARLIDLVASKAPDVVGWSLFLWNAKRSLYLSSEIKKRCPDSKIVVGGPEVSAETHYLLQHPAVDCGCFGEGETIFVEILKSFFFGTPDLAKLSGIFYKKNQKTVVNPGKNYVENHDQIRSPFLLDYINVKNHPMISYETNRGCPFHCAYCQTATLPFRYFGAERICADIDYFVKQKVQKVRLTDSNVALHPEFVPLFTQIKDIVSNQDIRFSGFAYAEHLTEEKVKLLKACNFTFLEVGLQTIHQETLKILRRPRLNKASFLHGLKLLEAYDITYHVDTIIGLPGESYSDYKETIDFLNDHNVKYIQAFPLMIMPGTQLNVMAETLGLKHQKRPPYYLIETAAIRNKEIEEAKKRFQRIPAQQSDVNYTFLSHLNGLIFGIDVSDEQKVASLSEMNGFNKLIIDMKNRQDGVGNDSIDANKIDLESIPETTVNMPFTAWFKMESFENEIPLIQSFLNRVVSANPFILINLIIESEDPFLPENMDQLTASLPFMESRQKINHTEEPYLKQYIVLPGTVVQAQKQTNGMQTLFKRSPWNTSAEIVYAVDIPKDRTAEDAIAWINQICKMTNDPKLLVRFEDQCDTITVLKILDLLKNKKRENIFFINSAVYYAMDLLRMEKPWDTLASDQVLQIPPSYNALTYDTMGQSWVQTLPQLLKQMKHIGFQMAFRKKFSES</sequence>
<feature type="domain" description="Radical SAM core" evidence="7">
    <location>
        <begin position="190"/>
        <end position="421"/>
    </location>
</feature>
<evidence type="ECO:0000313" key="8">
    <source>
        <dbReference type="EMBL" id="NWH03402.1"/>
    </source>
</evidence>
<dbReference type="InterPro" id="IPR007197">
    <property type="entry name" value="rSAM"/>
</dbReference>
<accession>A0A850T2J3</accession>
<dbReference type="GO" id="GO:0031419">
    <property type="term" value="F:cobalamin binding"/>
    <property type="evidence" value="ECO:0007669"/>
    <property type="project" value="InterPro"/>
</dbReference>
<dbReference type="RefSeq" id="WP_178364859.1">
    <property type="nucleotide sequence ID" value="NZ_JACADJ010000001.1"/>
</dbReference>